<dbReference type="Proteomes" id="UP001501444">
    <property type="component" value="Unassembled WGS sequence"/>
</dbReference>
<gene>
    <name evidence="1" type="ORF">GCM10010170_099990</name>
</gene>
<dbReference type="EMBL" id="BAAARV010000114">
    <property type="protein sequence ID" value="GAA2388681.1"/>
    <property type="molecule type" value="Genomic_DNA"/>
</dbReference>
<proteinExistence type="predicted"/>
<organism evidence="1 2">
    <name type="scientific">Dactylosporangium salmoneum</name>
    <dbReference type="NCBI Taxonomy" id="53361"/>
    <lineage>
        <taxon>Bacteria</taxon>
        <taxon>Bacillati</taxon>
        <taxon>Actinomycetota</taxon>
        <taxon>Actinomycetes</taxon>
        <taxon>Micromonosporales</taxon>
        <taxon>Micromonosporaceae</taxon>
        <taxon>Dactylosporangium</taxon>
    </lineage>
</organism>
<evidence type="ECO:0000313" key="2">
    <source>
        <dbReference type="Proteomes" id="UP001501444"/>
    </source>
</evidence>
<comment type="caution">
    <text evidence="1">The sequence shown here is derived from an EMBL/GenBank/DDBJ whole genome shotgun (WGS) entry which is preliminary data.</text>
</comment>
<reference evidence="1 2" key="1">
    <citation type="journal article" date="2019" name="Int. J. Syst. Evol. Microbiol.">
        <title>The Global Catalogue of Microorganisms (GCM) 10K type strain sequencing project: providing services to taxonomists for standard genome sequencing and annotation.</title>
        <authorList>
            <consortium name="The Broad Institute Genomics Platform"/>
            <consortium name="The Broad Institute Genome Sequencing Center for Infectious Disease"/>
            <person name="Wu L."/>
            <person name="Ma J."/>
        </authorList>
    </citation>
    <scope>NUCLEOTIDE SEQUENCE [LARGE SCALE GENOMIC DNA]</scope>
    <source>
        <strain evidence="1 2">JCM 3272</strain>
    </source>
</reference>
<evidence type="ECO:0000313" key="1">
    <source>
        <dbReference type="EMBL" id="GAA2388681.1"/>
    </source>
</evidence>
<name>A0ABN3HW70_9ACTN</name>
<dbReference type="SUPFAM" id="SSF52540">
    <property type="entry name" value="P-loop containing nucleoside triphosphate hydrolases"/>
    <property type="match status" value="1"/>
</dbReference>
<accession>A0ABN3HW70</accession>
<sequence length="1379" mass="151393">MSVTLPDIDFARIRPYGQPASRSNAFEELSSTLIEESIFVWPEGVRFERFGNPDGGREGRGVLQNGDVWAWQAKYIFEFNASAAGQITSSVKRALEREPTLRRYFVACPFDLPAGDTGDRESAHTRWTAKVESWQELARAKGLDVEFVFVGLHQMVAALTEALNAGRARYWFSADILTADWLARRLGDVIAKLGRRYTPELHVEVPAVQALQAVGRETAYLEQWQTALAALRASRRWTWRAPGPLAGLFGEALGSAATALTSADAAVAAVIGELQSVGLPAAAAGPLAAAAESVQRVSDLLYEHCLEQHSHFVGEAASLYAHVRDASGALERAGDLERAAAGRAARARALLLVGRAGVGKTHLLCDVARARLADGRPTILIAGQDFDGRALLPQLAEMTQLGGSADDVLAVLDAAAEATGCIGLLMIDALNEGERPERWCDEVRVLVQAAARYRHVGIVLSCRTEFVGRVVGDLAIPRVEHVGFAEATGTAIRRFTREYGLEQPAFPVWNPEFGNPLFLKLACEALVTLGEDSLPFGSAGVAAICRAFLDAVNRRLSGAGRCDYDEFDNPVGAAVRELAKLGDGPMPRADVQRITTAVLPNRPWSTSLLLGLIAEGVLNEIAGGRIVFGYQRLGDIIRAEQVASRSPELIRSWLQELGDDRWREDGLLGALAVIVPERHQVELIDLGLDDSGAAPFDRIDGFVNSIPLRSPASVSSRAVELVELLLEHEYWRPVLLETIVGLACVPGHRLNADWLHGRLSALDVGKRDVEWSVALTDTAHQGEETAVGRLLEWAWPTNSAEPSVLPDDVARLAVQLLGWLTASSDRRVRDRATKAIVCIAGRAPVGFASGLRRFGEVNDPYVIERMAAAACGTVLRTDDRTAIVEIADAAQALIAKRMPEHLLTRDYLRRTFEFARSVGWSGPAADPPYGAAWPVKARSQAEIEAMIEPEDTGYGLIWRSLTGFGDFGRYIIEPALRDLQTTDRRGLLRTAQAAIFDRVVDLGWTPERFCDSDRGIARRRSRNEELERIGKKYQWIGFYETLGRITDHHLIQTQPSEAPAAVTNPEQVTWRDIDPTLLARKPEPPRARERQWFSPVGASFESSPPAEYPLDTSAIPDPLDLITLIDSSGVAWLALAGSPAWEQPLPPELLALQTPRHAVWLQLHAYLVPLSDAERLRAWADGKDWFGRWMPERPDLHGVLLGGHPDSLEWAAADGDSEWRGREEPPTRFEECAAWYGGMGTARDASADEQTRGYVPSRQLLDILRLRRGVDFVWRDVNGVGVHDPSVAVGGPATLLMRRDLLPRLADAGRSIFWTVLVGCELHHDTFASRDDNYRWISASASYIVDDGAVEHVARLARRYRSGPTTESELDWAPKRTKG</sequence>
<dbReference type="InterPro" id="IPR027417">
    <property type="entry name" value="P-loop_NTPase"/>
</dbReference>
<dbReference type="Gene3D" id="3.40.50.300">
    <property type="entry name" value="P-loop containing nucleotide triphosphate hydrolases"/>
    <property type="match status" value="1"/>
</dbReference>
<evidence type="ECO:0008006" key="3">
    <source>
        <dbReference type="Google" id="ProtNLM"/>
    </source>
</evidence>
<keyword evidence="2" id="KW-1185">Reference proteome</keyword>
<protein>
    <recommendedName>
        <fullName evidence="3">ATP-binding protein</fullName>
    </recommendedName>
</protein>
<dbReference type="RefSeq" id="WP_344619804.1">
    <property type="nucleotide sequence ID" value="NZ_BAAARV010000114.1"/>
</dbReference>